<keyword evidence="4" id="KW-1185">Reference proteome</keyword>
<reference evidence="4" key="1">
    <citation type="journal article" date="2019" name="Int. J. Syst. Evol. Microbiol.">
        <title>The Global Catalogue of Microorganisms (GCM) 10K type strain sequencing project: providing services to taxonomists for standard genome sequencing and annotation.</title>
        <authorList>
            <consortium name="The Broad Institute Genomics Platform"/>
            <consortium name="The Broad Institute Genome Sequencing Center for Infectious Disease"/>
            <person name="Wu L."/>
            <person name="Ma J."/>
        </authorList>
    </citation>
    <scope>NUCLEOTIDE SEQUENCE [LARGE SCALE GENOMIC DNA]</scope>
    <source>
        <strain evidence="4">CGMCC 4.7177</strain>
    </source>
</reference>
<dbReference type="InterPro" id="IPR050261">
    <property type="entry name" value="FrsA_esterase"/>
</dbReference>
<gene>
    <name evidence="3" type="ORF">ACFSFY_14020</name>
</gene>
<evidence type="ECO:0000256" key="1">
    <source>
        <dbReference type="ARBA" id="ARBA00022801"/>
    </source>
</evidence>
<dbReference type="RefSeq" id="WP_381539023.1">
    <property type="nucleotide sequence ID" value="NZ_JBHUGI010000032.1"/>
</dbReference>
<dbReference type="PANTHER" id="PTHR22946">
    <property type="entry name" value="DIENELACTONE HYDROLASE DOMAIN-CONTAINING PROTEIN-RELATED"/>
    <property type="match status" value="1"/>
</dbReference>
<evidence type="ECO:0000259" key="2">
    <source>
        <dbReference type="Pfam" id="PF00326"/>
    </source>
</evidence>
<dbReference type="PANTHER" id="PTHR22946:SF9">
    <property type="entry name" value="POLYKETIDE TRANSFERASE AF380"/>
    <property type="match status" value="1"/>
</dbReference>
<dbReference type="EMBL" id="JBHUGI010000032">
    <property type="protein sequence ID" value="MFD1929156.1"/>
    <property type="molecule type" value="Genomic_DNA"/>
</dbReference>
<keyword evidence="1" id="KW-0378">Hydrolase</keyword>
<evidence type="ECO:0000313" key="4">
    <source>
        <dbReference type="Proteomes" id="UP001597218"/>
    </source>
</evidence>
<dbReference type="Proteomes" id="UP001597218">
    <property type="component" value="Unassembled WGS sequence"/>
</dbReference>
<accession>A0ABW4SKJ2</accession>
<evidence type="ECO:0000313" key="3">
    <source>
        <dbReference type="EMBL" id="MFD1929156.1"/>
    </source>
</evidence>
<sequence>MIPLILKEELWNGIPILHIVEEQYDVQEVPVMIFLHGFSSAKEHNLHYAYNLARQGIRVILPDAHLHGVRDENLDEVQLGLRFWEVILTSIEEVGILKKELLKRKLIVSKKIAVGGTSMGGITTLGCLTTYEWISSALVMMGTPGYEKLARAQIGHFERGGFELPISADERKKLFANLAYFDLTKQPKKLNQRPLYFWHGKNDTVVPFEPTYHFYKAMKKEYYDVPERIVFDADEIAGHSVSREGLLKATSWVASQLND</sequence>
<dbReference type="SUPFAM" id="SSF53474">
    <property type="entry name" value="alpha/beta-Hydrolases"/>
    <property type="match status" value="1"/>
</dbReference>
<proteinExistence type="predicted"/>
<dbReference type="InterPro" id="IPR001375">
    <property type="entry name" value="Peptidase_S9_cat"/>
</dbReference>
<dbReference type="InterPro" id="IPR029058">
    <property type="entry name" value="AB_hydrolase_fold"/>
</dbReference>
<dbReference type="Pfam" id="PF00326">
    <property type="entry name" value="Peptidase_S9"/>
    <property type="match status" value="1"/>
</dbReference>
<name>A0ABW4SKJ2_9BACL</name>
<dbReference type="Gene3D" id="3.40.50.1820">
    <property type="entry name" value="alpha/beta hydrolase"/>
    <property type="match status" value="1"/>
</dbReference>
<feature type="domain" description="Peptidase S9 prolyl oligopeptidase catalytic" evidence="2">
    <location>
        <begin position="99"/>
        <end position="257"/>
    </location>
</feature>
<organism evidence="3 4">
    <name type="scientific">Sporosarcina siberiensis</name>
    <dbReference type="NCBI Taxonomy" id="1365606"/>
    <lineage>
        <taxon>Bacteria</taxon>
        <taxon>Bacillati</taxon>
        <taxon>Bacillota</taxon>
        <taxon>Bacilli</taxon>
        <taxon>Bacillales</taxon>
        <taxon>Caryophanaceae</taxon>
        <taxon>Sporosarcina</taxon>
    </lineage>
</organism>
<protein>
    <submittedName>
        <fullName evidence="3">Prolyl oligopeptidase family serine peptidase</fullName>
    </submittedName>
</protein>
<comment type="caution">
    <text evidence="3">The sequence shown here is derived from an EMBL/GenBank/DDBJ whole genome shotgun (WGS) entry which is preliminary data.</text>
</comment>